<keyword evidence="2" id="KW-1003">Cell membrane</keyword>
<dbReference type="GO" id="GO:0009247">
    <property type="term" value="P:glycolipid biosynthetic process"/>
    <property type="evidence" value="ECO:0007669"/>
    <property type="project" value="TreeGrafter"/>
</dbReference>
<dbReference type="Gene3D" id="1.10.357.140">
    <property type="entry name" value="UbiA prenyltransferase"/>
    <property type="match status" value="1"/>
</dbReference>
<dbReference type="CDD" id="cd07519">
    <property type="entry name" value="HAD_PTase"/>
    <property type="match status" value="1"/>
</dbReference>
<gene>
    <name evidence="7" type="ORF">SAMEA3906486_01328</name>
</gene>
<evidence type="ECO:0000256" key="1">
    <source>
        <dbReference type="ARBA" id="ARBA00004141"/>
    </source>
</evidence>
<dbReference type="AlphaFoldDB" id="A0A157S9J7"/>
<dbReference type="PANTHER" id="PTHR11048:SF5">
    <property type="entry name" value="DECAPRENYL-PHOSPHATE PHOSPHORIBOSYLTRANSFERASE"/>
    <property type="match status" value="1"/>
</dbReference>
<dbReference type="InterPro" id="IPR023214">
    <property type="entry name" value="HAD_sf"/>
</dbReference>
<dbReference type="InterPro" id="IPR039653">
    <property type="entry name" value="Prenyltransferase"/>
</dbReference>
<feature type="transmembrane region" description="Helical" evidence="6">
    <location>
        <begin position="394"/>
        <end position="416"/>
    </location>
</feature>
<dbReference type="PANTHER" id="PTHR11048">
    <property type="entry name" value="PRENYLTRANSFERASES"/>
    <property type="match status" value="1"/>
</dbReference>
<evidence type="ECO:0000256" key="5">
    <source>
        <dbReference type="ARBA" id="ARBA00023136"/>
    </source>
</evidence>
<dbReference type="InterPro" id="IPR036412">
    <property type="entry name" value="HAD-like_sf"/>
</dbReference>
<feature type="transmembrane region" description="Helical" evidence="6">
    <location>
        <begin position="465"/>
        <end position="484"/>
    </location>
</feature>
<keyword evidence="7" id="KW-0808">Transferase</keyword>
<feature type="transmembrane region" description="Helical" evidence="6">
    <location>
        <begin position="228"/>
        <end position="247"/>
    </location>
</feature>
<organism evidence="7 8">
    <name type="scientific">Bordetella ansorpii</name>
    <dbReference type="NCBI Taxonomy" id="288768"/>
    <lineage>
        <taxon>Bacteria</taxon>
        <taxon>Pseudomonadati</taxon>
        <taxon>Pseudomonadota</taxon>
        <taxon>Betaproteobacteria</taxon>
        <taxon>Burkholderiales</taxon>
        <taxon>Alcaligenaceae</taxon>
        <taxon>Bordetella</taxon>
    </lineage>
</organism>
<sequence>MDQGNQGEGQLPPPLVIDLDGTLIYTDTLHEGALRMLRDRPLQTLRIPVWLAEGKAALKQRLASGSLFDPATLPYNDELLDWMRGQRATGRMIVLCTAADRSLAQAVADHLGLFDEVMASDGALNLSGSNKAEALEQRFGRRGFDYAGNSSVDFAVWERARRAIVVNASTAVAAKASGQYQVERTFPPKPRGVTAWRRVFRVHQWLKNLLLFVPLLAAHEWANADMVASLIVAFLAFSLCASSVYVANDLLDLESDRLHPRKRFRPFASGAVPVWMGVLLAPMLMLVSFAGGALVGGQFLKWLAVYFVLTCAYSWGLKRVMLVDCLTLALLYTLRIIAGAAAVGLGLTFWLLAFSVFLFLSLAFVKRYAELEAHRKSGKQKLHGRGYHTDDASLIQTMGITSGYASVLVLALYLTSDTVLMLYRVPEMIWGAVPVMLFWVSWMWMQAHRGRMHDDPLVFAVKDPASLAAGVVFALVMGLGIIGIPW</sequence>
<protein>
    <submittedName>
        <fullName evidence="7">4-hydroxybenzoate polyprenyl transferase</fullName>
    </submittedName>
</protein>
<dbReference type="GO" id="GO:0016765">
    <property type="term" value="F:transferase activity, transferring alkyl or aryl (other than methyl) groups"/>
    <property type="evidence" value="ECO:0007669"/>
    <property type="project" value="InterPro"/>
</dbReference>
<dbReference type="RefSeq" id="WP_066124899.1">
    <property type="nucleotide sequence ID" value="NZ_FKIF01000002.1"/>
</dbReference>
<accession>A0A157S9J7</accession>
<dbReference type="EMBL" id="FKIF01000002">
    <property type="protein sequence ID" value="SAI67110.1"/>
    <property type="molecule type" value="Genomic_DNA"/>
</dbReference>
<dbReference type="NCBIfam" id="NF006088">
    <property type="entry name" value="PRK08238.1"/>
    <property type="match status" value="1"/>
</dbReference>
<reference evidence="7 8" key="1">
    <citation type="submission" date="2016-04" db="EMBL/GenBank/DDBJ databases">
        <authorList>
            <consortium name="Pathogen Informatics"/>
        </authorList>
    </citation>
    <scope>NUCLEOTIDE SEQUENCE [LARGE SCALE GENOMIC DNA]</scope>
    <source>
        <strain evidence="7 8">H050680373</strain>
    </source>
</reference>
<evidence type="ECO:0000256" key="3">
    <source>
        <dbReference type="ARBA" id="ARBA00022692"/>
    </source>
</evidence>
<keyword evidence="5 6" id="KW-0472">Membrane</keyword>
<keyword evidence="3 6" id="KW-0812">Transmembrane</keyword>
<evidence type="ECO:0000313" key="8">
    <source>
        <dbReference type="Proteomes" id="UP000076848"/>
    </source>
</evidence>
<dbReference type="InterPro" id="IPR044878">
    <property type="entry name" value="UbiA_sf"/>
</dbReference>
<keyword evidence="8" id="KW-1185">Reference proteome</keyword>
<dbReference type="InterPro" id="IPR000537">
    <property type="entry name" value="UbiA_prenyltransferase"/>
</dbReference>
<dbReference type="Proteomes" id="UP000076848">
    <property type="component" value="Unassembled WGS sequence"/>
</dbReference>
<proteinExistence type="predicted"/>
<name>A0A157S9J7_9BORD</name>
<keyword evidence="4 6" id="KW-1133">Transmembrane helix</keyword>
<evidence type="ECO:0000256" key="6">
    <source>
        <dbReference type="SAM" id="Phobius"/>
    </source>
</evidence>
<comment type="subcellular location">
    <subcellularLocation>
        <location evidence="1">Membrane</location>
        <topology evidence="1">Multi-pass membrane protein</topology>
    </subcellularLocation>
</comment>
<feature type="transmembrane region" description="Helical" evidence="6">
    <location>
        <begin position="299"/>
        <end position="315"/>
    </location>
</feature>
<dbReference type="STRING" id="288768.SAMEA3906486_01328"/>
<dbReference type="Pfam" id="PF01040">
    <property type="entry name" value="UbiA"/>
    <property type="match status" value="1"/>
</dbReference>
<feature type="transmembrane region" description="Helical" evidence="6">
    <location>
        <begin position="267"/>
        <end position="293"/>
    </location>
</feature>
<evidence type="ECO:0000313" key="7">
    <source>
        <dbReference type="EMBL" id="SAI67110.1"/>
    </source>
</evidence>
<dbReference type="SUPFAM" id="SSF56784">
    <property type="entry name" value="HAD-like"/>
    <property type="match status" value="1"/>
</dbReference>
<evidence type="ECO:0000256" key="4">
    <source>
        <dbReference type="ARBA" id="ARBA00022989"/>
    </source>
</evidence>
<feature type="transmembrane region" description="Helical" evidence="6">
    <location>
        <begin position="428"/>
        <end position="445"/>
    </location>
</feature>
<dbReference type="OrthoDB" id="9803632at2"/>
<evidence type="ECO:0000256" key="2">
    <source>
        <dbReference type="ARBA" id="ARBA00022475"/>
    </source>
</evidence>
<dbReference type="GO" id="GO:0005886">
    <property type="term" value="C:plasma membrane"/>
    <property type="evidence" value="ECO:0007669"/>
    <property type="project" value="TreeGrafter"/>
</dbReference>
<dbReference type="Gene3D" id="3.40.50.1000">
    <property type="entry name" value="HAD superfamily/HAD-like"/>
    <property type="match status" value="1"/>
</dbReference>
<dbReference type="CDD" id="cd13963">
    <property type="entry name" value="PT_UbiA_2"/>
    <property type="match status" value="1"/>
</dbReference>